<dbReference type="PRINTS" id="PR00344">
    <property type="entry name" value="BCTRLSENSOR"/>
</dbReference>
<dbReference type="CDD" id="cd00130">
    <property type="entry name" value="PAS"/>
    <property type="match status" value="1"/>
</dbReference>
<dbReference type="Pfam" id="PF08448">
    <property type="entry name" value="PAS_4"/>
    <property type="match status" value="1"/>
</dbReference>
<dbReference type="InterPro" id="IPR036890">
    <property type="entry name" value="HATPase_C_sf"/>
</dbReference>
<dbReference type="InterPro" id="IPR005467">
    <property type="entry name" value="His_kinase_dom"/>
</dbReference>
<dbReference type="InterPro" id="IPR035965">
    <property type="entry name" value="PAS-like_dom_sf"/>
</dbReference>
<evidence type="ECO:0000256" key="6">
    <source>
        <dbReference type="PROSITE-ProRule" id="PRU00169"/>
    </source>
</evidence>
<dbReference type="NCBIfam" id="TIGR00229">
    <property type="entry name" value="sensory_box"/>
    <property type="match status" value="1"/>
</dbReference>
<dbReference type="InterPro" id="IPR013656">
    <property type="entry name" value="PAS_4"/>
</dbReference>
<dbReference type="InterPro" id="IPR003594">
    <property type="entry name" value="HATPase_dom"/>
</dbReference>
<feature type="coiled-coil region" evidence="7">
    <location>
        <begin position="137"/>
        <end position="164"/>
    </location>
</feature>
<feature type="domain" description="Histidine kinase" evidence="8">
    <location>
        <begin position="302"/>
        <end position="520"/>
    </location>
</feature>
<feature type="domain" description="PAS" evidence="10">
    <location>
        <begin position="154"/>
        <end position="224"/>
    </location>
</feature>
<dbReference type="Pfam" id="PF00072">
    <property type="entry name" value="Response_reg"/>
    <property type="match status" value="2"/>
</dbReference>
<dbReference type="CDD" id="cd00082">
    <property type="entry name" value="HisKA"/>
    <property type="match status" value="1"/>
</dbReference>
<dbReference type="PROSITE" id="PS50112">
    <property type="entry name" value="PAS"/>
    <property type="match status" value="1"/>
</dbReference>
<keyword evidence="4" id="KW-0808">Transferase</keyword>
<dbReference type="Pfam" id="PF00512">
    <property type="entry name" value="HisKA"/>
    <property type="match status" value="1"/>
</dbReference>
<evidence type="ECO:0000313" key="11">
    <source>
        <dbReference type="EMBL" id="UFP93256.1"/>
    </source>
</evidence>
<evidence type="ECO:0000256" key="5">
    <source>
        <dbReference type="ARBA" id="ARBA00023012"/>
    </source>
</evidence>
<dbReference type="PROSITE" id="PS50109">
    <property type="entry name" value="HIS_KIN"/>
    <property type="match status" value="1"/>
</dbReference>
<evidence type="ECO:0000256" key="1">
    <source>
        <dbReference type="ARBA" id="ARBA00000085"/>
    </source>
</evidence>
<dbReference type="SUPFAM" id="SSF55874">
    <property type="entry name" value="ATPase domain of HSP90 chaperone/DNA topoisomerase II/histidine kinase"/>
    <property type="match status" value="1"/>
</dbReference>
<accession>A0ABY3PHW4</accession>
<dbReference type="SMART" id="SM00448">
    <property type="entry name" value="REC"/>
    <property type="match status" value="2"/>
</dbReference>
<evidence type="ECO:0000259" key="10">
    <source>
        <dbReference type="PROSITE" id="PS50112"/>
    </source>
</evidence>
<feature type="modified residue" description="4-aspartylphosphate" evidence="6">
    <location>
        <position position="601"/>
    </location>
</feature>
<keyword evidence="4" id="KW-0418">Kinase</keyword>
<feature type="domain" description="Response regulatory" evidence="9">
    <location>
        <begin position="552"/>
        <end position="666"/>
    </location>
</feature>
<dbReference type="SMART" id="SM00091">
    <property type="entry name" value="PAS"/>
    <property type="match status" value="1"/>
</dbReference>
<sequence length="672" mass="73439">MPAPGTAEPVNILLVDDRSENLLALEAVLGELGQNLVKARSGPEALRHLLREDFAVILLDVQMPGMDGFETAQLIRQRERSSHTPIIFLTAYSANDSLLFKGYALGAVDYLLKPINPSILTSKVVVFIDLFRKNAEIERQAKALVAINQQLRSSERQLQDFLDNASDLIEIVSPDGRLLYVNRTWRETLAYPADDLKKMTCFDVVAPADRPLLAEALERVQQSQRFERLEVAFLALGGREIAVEGSLNCQFDQGVPRAVRCIFRDITERRQAEQARAEILREQVARQQAEQASRMKDEFLAMVSHELRTPLNSILGWAQLLRARRIDEKAAVGALESIERNARMQNRLIEDLLDISRIVTGQMRLETRPLELSGVIASAIEAVQPAAAAKQIQLRCCIDAAVGPVSGDVGRLHQIAWNLLFNAVKFTPQGGMVEVVLTQNETHAQLVIRDNGIGISPAFLDHIFERFRQADSTSTRVHGGLGLGLSIVRHLVELHGGTATAASAGEGQGATFMVSLPLLADGTPVQGEGKLVQPNGRTEALSELAQWLAGLRVLVVDDEVDAREFVATALGEYGVQVVTVGSAREALSAVAAQKPDVLVSDIGMPGEDGYALIRELRSRGNTLPAIAFTAYARGEDLKNALQAGFQCHVPKPVEIAQLVSAIASLSRKRKAI</sequence>
<keyword evidence="7" id="KW-0175">Coiled coil</keyword>
<dbReference type="Pfam" id="PF02518">
    <property type="entry name" value="HATPase_c"/>
    <property type="match status" value="1"/>
</dbReference>
<dbReference type="PROSITE" id="PS50110">
    <property type="entry name" value="RESPONSE_REGULATORY"/>
    <property type="match status" value="2"/>
</dbReference>
<dbReference type="EC" id="2.7.13.3" evidence="2"/>
<feature type="modified residue" description="4-aspartylphosphate" evidence="6">
    <location>
        <position position="60"/>
    </location>
</feature>
<dbReference type="InterPro" id="IPR004358">
    <property type="entry name" value="Sig_transdc_His_kin-like_C"/>
</dbReference>
<evidence type="ECO:0000256" key="4">
    <source>
        <dbReference type="ARBA" id="ARBA00022777"/>
    </source>
</evidence>
<dbReference type="Proteomes" id="UP001054846">
    <property type="component" value="Chromosome"/>
</dbReference>
<keyword evidence="3 6" id="KW-0597">Phosphoprotein</keyword>
<keyword evidence="12" id="KW-1185">Reference proteome</keyword>
<evidence type="ECO:0000256" key="2">
    <source>
        <dbReference type="ARBA" id="ARBA00012438"/>
    </source>
</evidence>
<dbReference type="SUPFAM" id="SSF52172">
    <property type="entry name" value="CheY-like"/>
    <property type="match status" value="2"/>
</dbReference>
<dbReference type="Gene3D" id="3.30.450.20">
    <property type="entry name" value="PAS domain"/>
    <property type="match status" value="1"/>
</dbReference>
<keyword evidence="5" id="KW-0902">Two-component regulatory system</keyword>
<dbReference type="EMBL" id="CP063845">
    <property type="protein sequence ID" value="UFP93256.1"/>
    <property type="molecule type" value="Genomic_DNA"/>
</dbReference>
<evidence type="ECO:0000313" key="12">
    <source>
        <dbReference type="Proteomes" id="UP001054846"/>
    </source>
</evidence>
<dbReference type="PANTHER" id="PTHR43547">
    <property type="entry name" value="TWO-COMPONENT HISTIDINE KINASE"/>
    <property type="match status" value="1"/>
</dbReference>
<dbReference type="SUPFAM" id="SSF47384">
    <property type="entry name" value="Homodimeric domain of signal transducing histidine kinase"/>
    <property type="match status" value="1"/>
</dbReference>
<dbReference type="SMART" id="SM00388">
    <property type="entry name" value="HisKA"/>
    <property type="match status" value="1"/>
</dbReference>
<dbReference type="SUPFAM" id="SSF55785">
    <property type="entry name" value="PYP-like sensor domain (PAS domain)"/>
    <property type="match status" value="1"/>
</dbReference>
<dbReference type="InterPro" id="IPR003661">
    <property type="entry name" value="HisK_dim/P_dom"/>
</dbReference>
<evidence type="ECO:0000256" key="3">
    <source>
        <dbReference type="ARBA" id="ARBA00022553"/>
    </source>
</evidence>
<evidence type="ECO:0000259" key="9">
    <source>
        <dbReference type="PROSITE" id="PS50110"/>
    </source>
</evidence>
<dbReference type="InterPro" id="IPR036097">
    <property type="entry name" value="HisK_dim/P_sf"/>
</dbReference>
<organism evidence="11 12">
    <name type="scientific">Gloeobacter morelensis MG652769</name>
    <dbReference type="NCBI Taxonomy" id="2781736"/>
    <lineage>
        <taxon>Bacteria</taxon>
        <taxon>Bacillati</taxon>
        <taxon>Cyanobacteriota</taxon>
        <taxon>Cyanophyceae</taxon>
        <taxon>Gloeobacterales</taxon>
        <taxon>Gloeobacteraceae</taxon>
        <taxon>Gloeobacter</taxon>
        <taxon>Gloeobacter morelensis</taxon>
    </lineage>
</organism>
<dbReference type="PANTHER" id="PTHR43547:SF2">
    <property type="entry name" value="HYBRID SIGNAL TRANSDUCTION HISTIDINE KINASE C"/>
    <property type="match status" value="1"/>
</dbReference>
<dbReference type="Gene3D" id="1.10.287.130">
    <property type="match status" value="1"/>
</dbReference>
<dbReference type="InterPro" id="IPR001789">
    <property type="entry name" value="Sig_transdc_resp-reg_receiver"/>
</dbReference>
<dbReference type="Gene3D" id="3.30.565.10">
    <property type="entry name" value="Histidine kinase-like ATPase, C-terminal domain"/>
    <property type="match status" value="1"/>
</dbReference>
<dbReference type="Gene3D" id="3.40.50.2300">
    <property type="match status" value="2"/>
</dbReference>
<dbReference type="SMART" id="SM00387">
    <property type="entry name" value="HATPase_c"/>
    <property type="match status" value="1"/>
</dbReference>
<gene>
    <name evidence="11" type="ORF">ISF26_15795</name>
</gene>
<name>A0ABY3PHW4_9CYAN</name>
<reference evidence="11 12" key="1">
    <citation type="journal article" date="2021" name="Genome Biol. Evol.">
        <title>Complete Genome Sequencing of a Novel Gloeobacter Species from a Waterfall Cave in Mexico.</title>
        <authorList>
            <person name="Saw J.H."/>
            <person name="Cardona T."/>
            <person name="Montejano G."/>
        </authorList>
    </citation>
    <scope>NUCLEOTIDE SEQUENCE [LARGE SCALE GENOMIC DNA]</scope>
    <source>
        <strain evidence="11">MG652769</strain>
    </source>
</reference>
<dbReference type="InterPro" id="IPR011006">
    <property type="entry name" value="CheY-like_superfamily"/>
</dbReference>
<feature type="domain" description="Response regulatory" evidence="9">
    <location>
        <begin position="11"/>
        <end position="128"/>
    </location>
</feature>
<dbReference type="RefSeq" id="WP_230840259.1">
    <property type="nucleotide sequence ID" value="NZ_CP063845.1"/>
</dbReference>
<dbReference type="InterPro" id="IPR000014">
    <property type="entry name" value="PAS"/>
</dbReference>
<evidence type="ECO:0000256" key="7">
    <source>
        <dbReference type="SAM" id="Coils"/>
    </source>
</evidence>
<dbReference type="CDD" id="cd17580">
    <property type="entry name" value="REC_2_DhkD-like"/>
    <property type="match status" value="1"/>
</dbReference>
<proteinExistence type="predicted"/>
<feature type="coiled-coil region" evidence="7">
    <location>
        <begin position="263"/>
        <end position="292"/>
    </location>
</feature>
<evidence type="ECO:0000259" key="8">
    <source>
        <dbReference type="PROSITE" id="PS50109"/>
    </source>
</evidence>
<comment type="catalytic activity">
    <reaction evidence="1">
        <text>ATP + protein L-histidine = ADP + protein N-phospho-L-histidine.</text>
        <dbReference type="EC" id="2.7.13.3"/>
    </reaction>
</comment>
<protein>
    <recommendedName>
        <fullName evidence="2">histidine kinase</fullName>
        <ecNumber evidence="2">2.7.13.3</ecNumber>
    </recommendedName>
</protein>